<dbReference type="InterPro" id="IPR050602">
    <property type="entry name" value="Malonyl-ACP_OMT"/>
</dbReference>
<gene>
    <name evidence="8" type="primary">bioC</name>
    <name evidence="10" type="ORF">FHS30_000200</name>
</gene>
<evidence type="ECO:0000259" key="9">
    <source>
        <dbReference type="Pfam" id="PF08241"/>
    </source>
</evidence>
<dbReference type="AlphaFoldDB" id="A0A839UG52"/>
<evidence type="ECO:0000313" key="11">
    <source>
        <dbReference type="Proteomes" id="UP000559987"/>
    </source>
</evidence>
<dbReference type="InterPro" id="IPR029063">
    <property type="entry name" value="SAM-dependent_MTases_sf"/>
</dbReference>
<proteinExistence type="inferred from homology"/>
<dbReference type="InterPro" id="IPR011814">
    <property type="entry name" value="BioC"/>
</dbReference>
<dbReference type="GO" id="GO:0010340">
    <property type="term" value="F:carboxyl-O-methyltransferase activity"/>
    <property type="evidence" value="ECO:0007669"/>
    <property type="project" value="UniProtKB-UniRule"/>
</dbReference>
<accession>A0A839UG52</accession>
<evidence type="ECO:0000313" key="10">
    <source>
        <dbReference type="EMBL" id="MBB3167024.1"/>
    </source>
</evidence>
<evidence type="ECO:0000256" key="8">
    <source>
        <dbReference type="HAMAP-Rule" id="MF_00835"/>
    </source>
</evidence>
<dbReference type="InterPro" id="IPR013216">
    <property type="entry name" value="Methyltransf_11"/>
</dbReference>
<dbReference type="GO" id="GO:0032259">
    <property type="term" value="P:methylation"/>
    <property type="evidence" value="ECO:0007669"/>
    <property type="project" value="UniProtKB-KW"/>
</dbReference>
<dbReference type="Gene3D" id="3.40.50.150">
    <property type="entry name" value="Vaccinia Virus protein VP39"/>
    <property type="match status" value="1"/>
</dbReference>
<reference evidence="10 11" key="1">
    <citation type="submission" date="2020-08" db="EMBL/GenBank/DDBJ databases">
        <title>Genomic Encyclopedia of Type Strains, Phase III (KMG-III): the genomes of soil and plant-associated and newly described type strains.</title>
        <authorList>
            <person name="Whitman W."/>
        </authorList>
    </citation>
    <scope>NUCLEOTIDE SEQUENCE [LARGE SCALE GENOMIC DNA]</scope>
    <source>
        <strain evidence="10 11">CECT 8571</strain>
    </source>
</reference>
<dbReference type="CDD" id="cd02440">
    <property type="entry name" value="AdoMet_MTases"/>
    <property type="match status" value="1"/>
</dbReference>
<dbReference type="Pfam" id="PF08241">
    <property type="entry name" value="Methyltransf_11"/>
    <property type="match status" value="1"/>
</dbReference>
<dbReference type="GO" id="GO:0102130">
    <property type="term" value="F:malonyl-CoA methyltransferase activity"/>
    <property type="evidence" value="ECO:0007669"/>
    <property type="project" value="UniProtKB-EC"/>
</dbReference>
<evidence type="ECO:0000256" key="4">
    <source>
        <dbReference type="ARBA" id="ARBA00022603"/>
    </source>
</evidence>
<organism evidence="10 11">
    <name type="scientific">Simiduia aestuariiviva</name>
    <dbReference type="NCBI Taxonomy" id="1510459"/>
    <lineage>
        <taxon>Bacteria</taxon>
        <taxon>Pseudomonadati</taxon>
        <taxon>Pseudomonadota</taxon>
        <taxon>Gammaproteobacteria</taxon>
        <taxon>Cellvibrionales</taxon>
        <taxon>Cellvibrionaceae</taxon>
        <taxon>Simiduia</taxon>
    </lineage>
</organism>
<dbReference type="HAMAP" id="MF_00835">
    <property type="entry name" value="BioC"/>
    <property type="match status" value="1"/>
</dbReference>
<keyword evidence="7 8" id="KW-0093">Biotin biosynthesis</keyword>
<keyword evidence="6 8" id="KW-0949">S-adenosyl-L-methionine</keyword>
<dbReference type="EMBL" id="JACHXZ010000001">
    <property type="protein sequence ID" value="MBB3167024.1"/>
    <property type="molecule type" value="Genomic_DNA"/>
</dbReference>
<dbReference type="GO" id="GO:0008757">
    <property type="term" value="F:S-adenosylmethionine-dependent methyltransferase activity"/>
    <property type="evidence" value="ECO:0007669"/>
    <property type="project" value="InterPro"/>
</dbReference>
<dbReference type="GO" id="GO:0009102">
    <property type="term" value="P:biotin biosynthetic process"/>
    <property type="evidence" value="ECO:0007669"/>
    <property type="project" value="UniProtKB-UniRule"/>
</dbReference>
<dbReference type="RefSeq" id="WP_183907399.1">
    <property type="nucleotide sequence ID" value="NZ_JACHXZ010000001.1"/>
</dbReference>
<dbReference type="PANTHER" id="PTHR13090">
    <property type="entry name" value="ARGININE-HYDROXYLASE NDUFAF5, MITOCHONDRIAL"/>
    <property type="match status" value="1"/>
</dbReference>
<evidence type="ECO:0000256" key="2">
    <source>
        <dbReference type="ARBA" id="ARBA00004746"/>
    </source>
</evidence>
<protein>
    <recommendedName>
        <fullName evidence="3 8">Malonyl-[acyl-carrier protein] O-methyltransferase</fullName>
        <shortName evidence="8">Malonyl-ACP O-methyltransferase</shortName>
        <ecNumber evidence="3 8">2.1.1.197</ecNumber>
    </recommendedName>
    <alternativeName>
        <fullName evidence="8">Biotin synthesis protein BioC</fullName>
    </alternativeName>
</protein>
<comment type="pathway">
    <text evidence="2 8">Cofactor biosynthesis; biotin biosynthesis.</text>
</comment>
<dbReference type="PANTHER" id="PTHR13090:SF1">
    <property type="entry name" value="ARGININE-HYDROXYLASE NDUFAF5, MITOCHONDRIAL"/>
    <property type="match status" value="1"/>
</dbReference>
<keyword evidence="4 8" id="KW-0489">Methyltransferase</keyword>
<dbReference type="UniPathway" id="UPA00078"/>
<evidence type="ECO:0000256" key="5">
    <source>
        <dbReference type="ARBA" id="ARBA00022679"/>
    </source>
</evidence>
<sequence length="263" mass="29331">MSQRDKLAVAQSFSKAAQSYDSVAALQRSVGSELLAWLQDLGAPNLVADLGSGTGFFTEQLQQKFPNAHTVGLDIAPGMLQFARAHRQENVHWLGGDMENLPLRAECVDVFFSSLAVQWCENLPQFFAEIFRCLAPGGYLALATLGPETLFELRDSWRAVDEYTHVNQFDAEVHVTEAAQRAGLAIARWQAAPRVMHYSSLRELTHELKALGAHNVNYQRAPGLTGRQKIKQLRDAYEGFRTPQGLPASYQVYWMLVQKPARA</sequence>
<comment type="similarity">
    <text evidence="8">Belongs to the methyltransferase superfamily.</text>
</comment>
<feature type="domain" description="Methyltransferase type 11" evidence="9">
    <location>
        <begin position="49"/>
        <end position="141"/>
    </location>
</feature>
<comment type="catalytic activity">
    <reaction evidence="1 8">
        <text>malonyl-[ACP] + S-adenosyl-L-methionine = malonyl-[ACP] methyl ester + S-adenosyl-L-homocysteine</text>
        <dbReference type="Rhea" id="RHEA:17105"/>
        <dbReference type="Rhea" id="RHEA-COMP:9623"/>
        <dbReference type="Rhea" id="RHEA-COMP:9954"/>
        <dbReference type="ChEBI" id="CHEBI:57856"/>
        <dbReference type="ChEBI" id="CHEBI:59789"/>
        <dbReference type="ChEBI" id="CHEBI:78449"/>
        <dbReference type="ChEBI" id="CHEBI:78845"/>
        <dbReference type="EC" id="2.1.1.197"/>
    </reaction>
</comment>
<comment type="function">
    <text evidence="8">Converts the free carboxyl group of a malonyl-thioester to its methyl ester by transfer of a methyl group from S-adenosyl-L-methionine (SAM). It allows to synthesize pimeloyl-ACP via the fatty acid synthetic pathway.</text>
</comment>
<evidence type="ECO:0000256" key="1">
    <source>
        <dbReference type="ARBA" id="ARBA00000852"/>
    </source>
</evidence>
<dbReference type="NCBIfam" id="TIGR02072">
    <property type="entry name" value="BioC"/>
    <property type="match status" value="1"/>
</dbReference>
<name>A0A839UG52_9GAMM</name>
<dbReference type="EC" id="2.1.1.197" evidence="3 8"/>
<evidence type="ECO:0000256" key="7">
    <source>
        <dbReference type="ARBA" id="ARBA00022756"/>
    </source>
</evidence>
<keyword evidence="5 8" id="KW-0808">Transferase</keyword>
<evidence type="ECO:0000256" key="3">
    <source>
        <dbReference type="ARBA" id="ARBA00012327"/>
    </source>
</evidence>
<comment type="caution">
    <text evidence="10">The sequence shown here is derived from an EMBL/GenBank/DDBJ whole genome shotgun (WGS) entry which is preliminary data.</text>
</comment>
<dbReference type="Proteomes" id="UP000559987">
    <property type="component" value="Unassembled WGS sequence"/>
</dbReference>
<evidence type="ECO:0000256" key="6">
    <source>
        <dbReference type="ARBA" id="ARBA00022691"/>
    </source>
</evidence>
<keyword evidence="11" id="KW-1185">Reference proteome</keyword>
<dbReference type="SUPFAM" id="SSF53335">
    <property type="entry name" value="S-adenosyl-L-methionine-dependent methyltransferases"/>
    <property type="match status" value="1"/>
</dbReference>